<dbReference type="RefSeq" id="WP_024774222.1">
    <property type="nucleotide sequence ID" value="NZ_CP054051.1"/>
</dbReference>
<dbReference type="SUPFAM" id="SSF50129">
    <property type="entry name" value="GroES-like"/>
    <property type="match status" value="1"/>
</dbReference>
<accession>A0A7L5JM84</accession>
<dbReference type="GO" id="GO:0016616">
    <property type="term" value="F:oxidoreductase activity, acting on the CH-OH group of donors, NAD or NADP as acceptor"/>
    <property type="evidence" value="ECO:0007669"/>
    <property type="project" value="UniProtKB-ARBA"/>
</dbReference>
<evidence type="ECO:0000259" key="6">
    <source>
        <dbReference type="SMART" id="SM00829"/>
    </source>
</evidence>
<proteinExistence type="inferred from homology"/>
<dbReference type="AlphaFoldDB" id="A0A7L5JM84"/>
<dbReference type="InterPro" id="IPR002328">
    <property type="entry name" value="ADH_Zn_CS"/>
</dbReference>
<dbReference type="GO" id="GO:0008270">
    <property type="term" value="F:zinc ion binding"/>
    <property type="evidence" value="ECO:0007669"/>
    <property type="project" value="InterPro"/>
</dbReference>
<evidence type="ECO:0000256" key="4">
    <source>
        <dbReference type="ARBA" id="ARBA00023002"/>
    </source>
</evidence>
<keyword evidence="4" id="KW-0560">Oxidoreductase</keyword>
<reference evidence="7 8" key="1">
    <citation type="submission" date="2020-05" db="EMBL/GenBank/DDBJ databases">
        <title>Complete genome sequencing of Campylobacter and Arcobacter type strains.</title>
        <authorList>
            <person name="Miller W.G."/>
            <person name="Yee E."/>
        </authorList>
    </citation>
    <scope>NUCLEOTIDE SEQUENCE [LARGE SCALE GENOMIC DNA]</scope>
    <source>
        <strain evidence="7 8">LMG 21996</strain>
    </source>
</reference>
<dbReference type="EMBL" id="CP054051">
    <property type="protein sequence ID" value="QKJ26247.1"/>
    <property type="molecule type" value="Genomic_DNA"/>
</dbReference>
<dbReference type="InterPro" id="IPR020843">
    <property type="entry name" value="ER"/>
</dbReference>
<name>A0A7L5JM84_9BACT</name>
<dbReference type="KEGG" id="acib:ACBT_0268"/>
<dbReference type="InterPro" id="IPR013154">
    <property type="entry name" value="ADH-like_N"/>
</dbReference>
<keyword evidence="2 5" id="KW-0479">Metal-binding</keyword>
<dbReference type="SUPFAM" id="SSF51735">
    <property type="entry name" value="NAD(P)-binding Rossmann-fold domains"/>
    <property type="match status" value="1"/>
</dbReference>
<dbReference type="Gene3D" id="3.90.180.10">
    <property type="entry name" value="Medium-chain alcohol dehydrogenases, catalytic domain"/>
    <property type="match status" value="1"/>
</dbReference>
<feature type="domain" description="Enoyl reductase (ER)" evidence="6">
    <location>
        <begin position="8"/>
        <end position="352"/>
    </location>
</feature>
<dbReference type="InterPro" id="IPR011032">
    <property type="entry name" value="GroES-like_sf"/>
</dbReference>
<comment type="similarity">
    <text evidence="5">Belongs to the zinc-containing alcohol dehydrogenase family.</text>
</comment>
<evidence type="ECO:0000313" key="8">
    <source>
        <dbReference type="Proteomes" id="UP000509513"/>
    </source>
</evidence>
<protein>
    <submittedName>
        <fullName evidence="7">Zinc-dependent alcohol dehydrogenase</fullName>
    </submittedName>
</protein>
<evidence type="ECO:0000256" key="1">
    <source>
        <dbReference type="ARBA" id="ARBA00001947"/>
    </source>
</evidence>
<evidence type="ECO:0000256" key="3">
    <source>
        <dbReference type="ARBA" id="ARBA00022833"/>
    </source>
</evidence>
<dbReference type="Proteomes" id="UP000509513">
    <property type="component" value="Chromosome"/>
</dbReference>
<evidence type="ECO:0000256" key="5">
    <source>
        <dbReference type="RuleBase" id="RU361277"/>
    </source>
</evidence>
<dbReference type="Gene3D" id="3.40.50.720">
    <property type="entry name" value="NAD(P)-binding Rossmann-like Domain"/>
    <property type="match status" value="1"/>
</dbReference>
<dbReference type="Pfam" id="PF00107">
    <property type="entry name" value="ADH_zinc_N"/>
    <property type="match status" value="1"/>
</dbReference>
<evidence type="ECO:0000256" key="2">
    <source>
        <dbReference type="ARBA" id="ARBA00022723"/>
    </source>
</evidence>
<dbReference type="SMART" id="SM00829">
    <property type="entry name" value="PKS_ER"/>
    <property type="match status" value="1"/>
</dbReference>
<dbReference type="InterPro" id="IPR036291">
    <property type="entry name" value="NAD(P)-bd_dom_sf"/>
</dbReference>
<sequence length="354" mass="39014">MKTAIYYGPKDIRCGEKETPIISNKFDIKVKVLATSICGSDLHLYRGSLDLIMERGVSQTGHELCGEVLEIGTNVSKFKVGDRISMAYSCSCGHCYMCECGQTAHCETTNKSVYGFGIPFGNLNGTHTEEMIISHAEAHSIIIPEEISDVAALTLSCNMPSAIIANELANIKVGEKVAIIGAGPTGLMSLDIALTKTAAKNILVVEPIKYRREFALKKGVNTIDPNSDNFKEDALKISGIRGFDKIIEMVGHKETLQMAFDLIRAGGTISALGVFTDQEFNLILNDVFLRDISLHMNGFANVQPYMKLALKYIQDGIVNPDEYFSHEFNLDDIDQAFKLFNNKEDNVMKILIKP</sequence>
<comment type="cofactor">
    <cofactor evidence="1 5">
        <name>Zn(2+)</name>
        <dbReference type="ChEBI" id="CHEBI:29105"/>
    </cofactor>
</comment>
<dbReference type="InterPro" id="IPR013149">
    <property type="entry name" value="ADH-like_C"/>
</dbReference>
<organism evidence="7 8">
    <name type="scientific">Aliarcobacter cibarius</name>
    <dbReference type="NCBI Taxonomy" id="255507"/>
    <lineage>
        <taxon>Bacteria</taxon>
        <taxon>Pseudomonadati</taxon>
        <taxon>Campylobacterota</taxon>
        <taxon>Epsilonproteobacteria</taxon>
        <taxon>Campylobacterales</taxon>
        <taxon>Arcobacteraceae</taxon>
        <taxon>Aliarcobacter</taxon>
    </lineage>
</organism>
<dbReference type="PANTHER" id="PTHR42813">
    <property type="entry name" value="ZINC-TYPE ALCOHOL DEHYDROGENASE-LIKE"/>
    <property type="match status" value="1"/>
</dbReference>
<dbReference type="PROSITE" id="PS00059">
    <property type="entry name" value="ADH_ZINC"/>
    <property type="match status" value="1"/>
</dbReference>
<gene>
    <name evidence="7" type="ORF">ACBT_0268</name>
</gene>
<keyword evidence="3 5" id="KW-0862">Zinc</keyword>
<dbReference type="PANTHER" id="PTHR42813:SF2">
    <property type="entry name" value="DEHYDROGENASE, ZINC-CONTAINING, PUTATIVE (AFU_ORTHOLOGUE AFUA_2G02810)-RELATED"/>
    <property type="match status" value="1"/>
</dbReference>
<evidence type="ECO:0000313" key="7">
    <source>
        <dbReference type="EMBL" id="QKJ26247.1"/>
    </source>
</evidence>
<dbReference type="Pfam" id="PF08240">
    <property type="entry name" value="ADH_N"/>
    <property type="match status" value="1"/>
</dbReference>